<dbReference type="EMBL" id="SSWX01000019">
    <property type="protein sequence ID" value="THJ31862.1"/>
    <property type="molecule type" value="Genomic_DNA"/>
</dbReference>
<evidence type="ECO:0000313" key="1">
    <source>
        <dbReference type="EMBL" id="THJ31862.1"/>
    </source>
</evidence>
<proteinExistence type="predicted"/>
<gene>
    <name evidence="1" type="ORF">E8K88_13590</name>
</gene>
<dbReference type="RefSeq" id="WP_136407227.1">
    <property type="nucleotide sequence ID" value="NZ_JARXRQ010000006.1"/>
</dbReference>
<comment type="caution">
    <text evidence="1">The sequence shown here is derived from an EMBL/GenBank/DDBJ whole genome shotgun (WGS) entry which is preliminary data.</text>
</comment>
<name>A0A4V3YWM3_9BURK</name>
<dbReference type="Proteomes" id="UP000306236">
    <property type="component" value="Unassembled WGS sequence"/>
</dbReference>
<organism evidence="1 2">
    <name type="scientific">Lampropedia aestuarii</name>
    <dbReference type="NCBI Taxonomy" id="2562762"/>
    <lineage>
        <taxon>Bacteria</taxon>
        <taxon>Pseudomonadati</taxon>
        <taxon>Pseudomonadota</taxon>
        <taxon>Betaproteobacteria</taxon>
        <taxon>Burkholderiales</taxon>
        <taxon>Comamonadaceae</taxon>
        <taxon>Lampropedia</taxon>
    </lineage>
</organism>
<dbReference type="AlphaFoldDB" id="A0A4V3YWM3"/>
<keyword evidence="2" id="KW-1185">Reference proteome</keyword>
<evidence type="ECO:0000313" key="2">
    <source>
        <dbReference type="Proteomes" id="UP000306236"/>
    </source>
</evidence>
<protein>
    <submittedName>
        <fullName evidence="1">Helix-turn-helix domain-containing protein</fullName>
    </submittedName>
</protein>
<reference evidence="1 2" key="1">
    <citation type="submission" date="2019-04" db="EMBL/GenBank/DDBJ databases">
        <title>Lampropedia sp YIM MLB12 draf genome.</title>
        <authorList>
            <person name="Wang Y.-X."/>
        </authorList>
    </citation>
    <scope>NUCLEOTIDE SEQUENCE [LARGE SCALE GENOMIC DNA]</scope>
    <source>
        <strain evidence="1 2">YIM MLB12</strain>
    </source>
</reference>
<accession>A0A4V3YWM3</accession>
<sequence length="158" mass="17333">MLNHAITAISSLYPEDAKERAASKAEPYATPAQSAAVLRSGAEFRKRRIAAADMLTTDEAAELAGVSRVTINAWIKHNRCIGVANLRRGFKLPKWQFEPQIFEAIGPLFKALGTTDGWSLLSFLENAQEALDRRTPLVALSQGESVDRIIQLAMAESH</sequence>
<dbReference type="OrthoDB" id="9795573at2"/>